<keyword evidence="2" id="KW-1133">Transmembrane helix</keyword>
<feature type="domain" description="Beta-lactamase-related" evidence="3">
    <location>
        <begin position="99"/>
        <end position="470"/>
    </location>
</feature>
<accession>A0A8H5BLA5</accession>
<evidence type="ECO:0000313" key="5">
    <source>
        <dbReference type="Proteomes" id="UP000567179"/>
    </source>
</evidence>
<dbReference type="Proteomes" id="UP000567179">
    <property type="component" value="Unassembled WGS sequence"/>
</dbReference>
<sequence length="617" mass="68140">MGLPETVVETPPSQQQQKRMRTASKALVWAACAILFVWFLPQRTEVRTPFVDTLSLVQSLVWNPFERAPGCKPHSPNVFAYHPPRPSDKRIVKASADLDKYLSGRAAKDDIDSISFGVITPAGILFEGGYGILKANETDAENSNLTTPVDRNTIYRIASISKMFTVFETLILREKGALNWDDPVEKYLPEFAPPSYGWANYMDGRYDSTFKMQLERPRVSLRQLASHLAGIGRDYPPEDIGEWPIDFSNGFADFYLQKMLGVSDHTYEGVMEAISQNPLVNVPYEFPIYSNTGMNLLGLSNIAANKLFSNVSAAEPQTHRDLIQRDIFNPLGFNSSFFQVPPAESPLLKHIAVASKDSEWVDLWLGDVDDPAGGQYSSLSDLAIFMKTLLSPTARGGVISASVVREWLRPLHVWGNSQQQVGAPWEITSLGDFRTYTKSGNLPGHNSQFAIIPELSVGLIVLMTGTYGDTSTIIKEAGKRILPVLDKMHTEQVEKQYAGRWTNGDDIAVVTLVKGALTMKQLIVRGVDVLGLVQNRGDTTLPPKGEPVQMWATGVGGEFRLAIGSKALNKVKDIGCMPYWATLDPGLYARGAPLDVVYWKRGVLTYPSAGISFSRGD</sequence>
<name>A0A8H5BLA5_9AGAR</name>
<evidence type="ECO:0000313" key="4">
    <source>
        <dbReference type="EMBL" id="KAF5325427.1"/>
    </source>
</evidence>
<gene>
    <name evidence="4" type="ORF">D9619_009769</name>
</gene>
<protein>
    <recommendedName>
        <fullName evidence="3">Beta-lactamase-related domain-containing protein</fullName>
    </recommendedName>
</protein>
<dbReference type="InterPro" id="IPR001466">
    <property type="entry name" value="Beta-lactam-related"/>
</dbReference>
<comment type="similarity">
    <text evidence="1">Belongs to the beta-lactamase family.</text>
</comment>
<proteinExistence type="inferred from homology"/>
<keyword evidence="2" id="KW-0812">Transmembrane</keyword>
<keyword evidence="5" id="KW-1185">Reference proteome</keyword>
<evidence type="ECO:0000256" key="1">
    <source>
        <dbReference type="ARBA" id="ARBA00038473"/>
    </source>
</evidence>
<dbReference type="PANTHER" id="PTHR22935:SF95">
    <property type="entry name" value="BETA-LACTAMASE-LIKE 1-RELATED"/>
    <property type="match status" value="1"/>
</dbReference>
<dbReference type="SUPFAM" id="SSF56601">
    <property type="entry name" value="beta-lactamase/transpeptidase-like"/>
    <property type="match status" value="1"/>
</dbReference>
<keyword evidence="2" id="KW-0472">Membrane</keyword>
<feature type="transmembrane region" description="Helical" evidence="2">
    <location>
        <begin position="22"/>
        <end position="40"/>
    </location>
</feature>
<dbReference type="Gene3D" id="3.40.710.10">
    <property type="entry name" value="DD-peptidase/beta-lactamase superfamily"/>
    <property type="match status" value="1"/>
</dbReference>
<dbReference type="InterPro" id="IPR012338">
    <property type="entry name" value="Beta-lactam/transpept-like"/>
</dbReference>
<reference evidence="4 5" key="1">
    <citation type="journal article" date="2020" name="ISME J.">
        <title>Uncovering the hidden diversity of litter-decomposition mechanisms in mushroom-forming fungi.</title>
        <authorList>
            <person name="Floudas D."/>
            <person name="Bentzer J."/>
            <person name="Ahren D."/>
            <person name="Johansson T."/>
            <person name="Persson P."/>
            <person name="Tunlid A."/>
        </authorList>
    </citation>
    <scope>NUCLEOTIDE SEQUENCE [LARGE SCALE GENOMIC DNA]</scope>
    <source>
        <strain evidence="4 5">CBS 101986</strain>
    </source>
</reference>
<dbReference type="EMBL" id="JAACJJ010000015">
    <property type="protein sequence ID" value="KAF5325427.1"/>
    <property type="molecule type" value="Genomic_DNA"/>
</dbReference>
<evidence type="ECO:0000256" key="2">
    <source>
        <dbReference type="SAM" id="Phobius"/>
    </source>
</evidence>
<dbReference type="Pfam" id="PF00144">
    <property type="entry name" value="Beta-lactamase"/>
    <property type="match status" value="1"/>
</dbReference>
<dbReference type="AlphaFoldDB" id="A0A8H5BLA5"/>
<organism evidence="4 5">
    <name type="scientific">Psilocybe cf. subviscida</name>
    <dbReference type="NCBI Taxonomy" id="2480587"/>
    <lineage>
        <taxon>Eukaryota</taxon>
        <taxon>Fungi</taxon>
        <taxon>Dikarya</taxon>
        <taxon>Basidiomycota</taxon>
        <taxon>Agaricomycotina</taxon>
        <taxon>Agaricomycetes</taxon>
        <taxon>Agaricomycetidae</taxon>
        <taxon>Agaricales</taxon>
        <taxon>Agaricineae</taxon>
        <taxon>Strophariaceae</taxon>
        <taxon>Psilocybe</taxon>
    </lineage>
</organism>
<dbReference type="InterPro" id="IPR051478">
    <property type="entry name" value="Beta-lactamase-like_AB/R"/>
</dbReference>
<comment type="caution">
    <text evidence="4">The sequence shown here is derived from an EMBL/GenBank/DDBJ whole genome shotgun (WGS) entry which is preliminary data.</text>
</comment>
<dbReference type="PANTHER" id="PTHR22935">
    <property type="entry name" value="PENICILLIN-BINDING PROTEIN"/>
    <property type="match status" value="1"/>
</dbReference>
<dbReference type="OrthoDB" id="428260at2759"/>
<evidence type="ECO:0000259" key="3">
    <source>
        <dbReference type="Pfam" id="PF00144"/>
    </source>
</evidence>